<dbReference type="Gene3D" id="1.10.630.10">
    <property type="entry name" value="Cytochrome P450"/>
    <property type="match status" value="1"/>
</dbReference>
<dbReference type="PANTHER" id="PTHR11439">
    <property type="entry name" value="GAG-POL-RELATED RETROTRANSPOSON"/>
    <property type="match status" value="1"/>
</dbReference>
<evidence type="ECO:0000256" key="1">
    <source>
        <dbReference type="SAM" id="Phobius"/>
    </source>
</evidence>
<dbReference type="GO" id="GO:0020037">
    <property type="term" value="F:heme binding"/>
    <property type="evidence" value="ECO:0007669"/>
    <property type="project" value="InterPro"/>
</dbReference>
<dbReference type="Pfam" id="PF07727">
    <property type="entry name" value="RVT_2"/>
    <property type="match status" value="1"/>
</dbReference>
<dbReference type="Proteomes" id="UP001054252">
    <property type="component" value="Unassembled WGS sequence"/>
</dbReference>
<keyword evidence="2" id="KW-0732">Signal</keyword>
<feature type="signal peptide" evidence="2">
    <location>
        <begin position="1"/>
        <end position="19"/>
    </location>
</feature>
<feature type="chain" id="PRO_5043674813" description="Reverse transcriptase Ty1/copia-type domain-containing protein" evidence="2">
    <location>
        <begin position="20"/>
        <end position="396"/>
    </location>
</feature>
<dbReference type="InterPro" id="IPR013103">
    <property type="entry name" value="RVT_2"/>
</dbReference>
<keyword evidence="1" id="KW-0472">Membrane</keyword>
<dbReference type="AlphaFoldDB" id="A0AAV5HYE2"/>
<keyword evidence="5" id="KW-1185">Reference proteome</keyword>
<feature type="transmembrane region" description="Helical" evidence="1">
    <location>
        <begin position="205"/>
        <end position="223"/>
    </location>
</feature>
<organism evidence="4 5">
    <name type="scientific">Rubroshorea leprosula</name>
    <dbReference type="NCBI Taxonomy" id="152421"/>
    <lineage>
        <taxon>Eukaryota</taxon>
        <taxon>Viridiplantae</taxon>
        <taxon>Streptophyta</taxon>
        <taxon>Embryophyta</taxon>
        <taxon>Tracheophyta</taxon>
        <taxon>Spermatophyta</taxon>
        <taxon>Magnoliopsida</taxon>
        <taxon>eudicotyledons</taxon>
        <taxon>Gunneridae</taxon>
        <taxon>Pentapetalae</taxon>
        <taxon>rosids</taxon>
        <taxon>malvids</taxon>
        <taxon>Malvales</taxon>
        <taxon>Dipterocarpaceae</taxon>
        <taxon>Rubroshorea</taxon>
    </lineage>
</organism>
<dbReference type="EMBL" id="BPVZ01000004">
    <property type="protein sequence ID" value="GKU90509.1"/>
    <property type="molecule type" value="Genomic_DNA"/>
</dbReference>
<comment type="caution">
    <text evidence="4">The sequence shown here is derived from an EMBL/GenBank/DDBJ whole genome shotgun (WGS) entry which is preliminary data.</text>
</comment>
<sequence length="396" mass="44583">MSLLSHLRVILLGLPAITAIQKWKLFQMDVKNAFLNSDLEEEIYMKPPLRLNHPPNKVGDFNDRQSTIRYGLFPSDSLISWHSKKQTVPSRSSKEAKYQTLGDTTSELLHLHWLLEDMGVPQPPTTNLHYDNQSAIQIAHNDVFHEHTKHIEVDFHFVRYHVAQGTIHLVFISSVDQLADLFTKAHFPEHFHTLLSKFNILTRSIFLLTSILILIICSLIFLLTTSIPSNPPPTDLLLPPPPCSAVSPASSKSASGFDASTRFASGFDASLSNGWVLSKSEVAGNLPKSCQSVCFAQFALLRRKMLISDPELAKQIPSNKLGFYVKPRTRPAIITMTGKGLVYVEGFEWVKHRRILNPAFSVEKLKVMVKRMAACAISMLEEWKELPTMSEDGSKR</sequence>
<evidence type="ECO:0000259" key="3">
    <source>
        <dbReference type="Pfam" id="PF07727"/>
    </source>
</evidence>
<feature type="domain" description="Reverse transcriptase Ty1/copia-type" evidence="3">
    <location>
        <begin position="14"/>
        <end position="61"/>
    </location>
</feature>
<dbReference type="Pfam" id="PF00067">
    <property type="entry name" value="p450"/>
    <property type="match status" value="1"/>
</dbReference>
<dbReference type="GO" id="GO:0016705">
    <property type="term" value="F:oxidoreductase activity, acting on paired donors, with incorporation or reduction of molecular oxygen"/>
    <property type="evidence" value="ECO:0007669"/>
    <property type="project" value="InterPro"/>
</dbReference>
<keyword evidence="1" id="KW-1133">Transmembrane helix</keyword>
<dbReference type="GO" id="GO:0005506">
    <property type="term" value="F:iron ion binding"/>
    <property type="evidence" value="ECO:0007669"/>
    <property type="project" value="InterPro"/>
</dbReference>
<evidence type="ECO:0000256" key="2">
    <source>
        <dbReference type="SAM" id="SignalP"/>
    </source>
</evidence>
<dbReference type="CDD" id="cd09272">
    <property type="entry name" value="RNase_HI_RT_Ty1"/>
    <property type="match status" value="1"/>
</dbReference>
<evidence type="ECO:0000313" key="4">
    <source>
        <dbReference type="EMBL" id="GKU90509.1"/>
    </source>
</evidence>
<dbReference type="SUPFAM" id="SSF48264">
    <property type="entry name" value="Cytochrome P450"/>
    <property type="match status" value="1"/>
</dbReference>
<gene>
    <name evidence="4" type="ORF">SLEP1_g4498</name>
</gene>
<accession>A0AAV5HYE2</accession>
<name>A0AAV5HYE2_9ROSI</name>
<dbReference type="PANTHER" id="PTHR11439:SF461">
    <property type="entry name" value="OS10G0432200 PROTEIN"/>
    <property type="match status" value="1"/>
</dbReference>
<reference evidence="4 5" key="1">
    <citation type="journal article" date="2021" name="Commun. Biol.">
        <title>The genome of Shorea leprosula (Dipterocarpaceae) highlights the ecological relevance of drought in aseasonal tropical rainforests.</title>
        <authorList>
            <person name="Ng K.K.S."/>
            <person name="Kobayashi M.J."/>
            <person name="Fawcett J.A."/>
            <person name="Hatakeyama M."/>
            <person name="Paape T."/>
            <person name="Ng C.H."/>
            <person name="Ang C.C."/>
            <person name="Tnah L.H."/>
            <person name="Lee C.T."/>
            <person name="Nishiyama T."/>
            <person name="Sese J."/>
            <person name="O'Brien M.J."/>
            <person name="Copetti D."/>
            <person name="Mohd Noor M.I."/>
            <person name="Ong R.C."/>
            <person name="Putra M."/>
            <person name="Sireger I.Z."/>
            <person name="Indrioko S."/>
            <person name="Kosugi Y."/>
            <person name="Izuno A."/>
            <person name="Isagi Y."/>
            <person name="Lee S.L."/>
            <person name="Shimizu K.K."/>
        </authorList>
    </citation>
    <scope>NUCLEOTIDE SEQUENCE [LARGE SCALE GENOMIC DNA]</scope>
    <source>
        <strain evidence="4">214</strain>
    </source>
</reference>
<evidence type="ECO:0000313" key="5">
    <source>
        <dbReference type="Proteomes" id="UP001054252"/>
    </source>
</evidence>
<proteinExistence type="predicted"/>
<dbReference type="InterPro" id="IPR036396">
    <property type="entry name" value="Cyt_P450_sf"/>
</dbReference>
<protein>
    <recommendedName>
        <fullName evidence="3">Reverse transcriptase Ty1/copia-type domain-containing protein</fullName>
    </recommendedName>
</protein>
<dbReference type="GO" id="GO:0004497">
    <property type="term" value="F:monooxygenase activity"/>
    <property type="evidence" value="ECO:0007669"/>
    <property type="project" value="InterPro"/>
</dbReference>
<keyword evidence="1" id="KW-0812">Transmembrane</keyword>
<dbReference type="InterPro" id="IPR001128">
    <property type="entry name" value="Cyt_P450"/>
</dbReference>